<name>A0A5S9XGY6_ARATH</name>
<evidence type="ECO:0000313" key="1">
    <source>
        <dbReference type="EMBL" id="CAA0384175.1"/>
    </source>
</evidence>
<dbReference type="EMBL" id="CACSHJ010000089">
    <property type="protein sequence ID" value="CAA0384175.1"/>
    <property type="molecule type" value="Genomic_DNA"/>
</dbReference>
<reference evidence="1 2" key="1">
    <citation type="submission" date="2019-12" db="EMBL/GenBank/DDBJ databases">
        <authorList>
            <person name="Jiao W.-B."/>
            <person name="Schneeberger K."/>
        </authorList>
    </citation>
    <scope>NUCLEOTIDE SEQUENCE [LARGE SCALE GENOMIC DNA]</scope>
    <source>
        <strain evidence="2">cv. C24</strain>
    </source>
</reference>
<proteinExistence type="predicted"/>
<gene>
    <name evidence="1" type="ORF">C24_LOCUS14367</name>
</gene>
<protein>
    <submittedName>
        <fullName evidence="1">Uncharacterized protein</fullName>
    </submittedName>
</protein>
<evidence type="ECO:0000313" key="2">
    <source>
        <dbReference type="Proteomes" id="UP000434276"/>
    </source>
</evidence>
<dbReference type="Proteomes" id="UP000434276">
    <property type="component" value="Unassembled WGS sequence"/>
</dbReference>
<organism evidence="1 2">
    <name type="scientific">Arabidopsis thaliana</name>
    <name type="common">Mouse-ear cress</name>
    <dbReference type="NCBI Taxonomy" id="3702"/>
    <lineage>
        <taxon>Eukaryota</taxon>
        <taxon>Viridiplantae</taxon>
        <taxon>Streptophyta</taxon>
        <taxon>Embryophyta</taxon>
        <taxon>Tracheophyta</taxon>
        <taxon>Spermatophyta</taxon>
        <taxon>Magnoliopsida</taxon>
        <taxon>eudicotyledons</taxon>
        <taxon>Gunneridae</taxon>
        <taxon>Pentapetalae</taxon>
        <taxon>rosids</taxon>
        <taxon>malvids</taxon>
        <taxon>Brassicales</taxon>
        <taxon>Brassicaceae</taxon>
        <taxon>Camelineae</taxon>
        <taxon>Arabidopsis</taxon>
    </lineage>
</organism>
<dbReference type="AlphaFoldDB" id="A0A5S9XGY6"/>
<sequence length="127" mass="14799">MLFAQLERIVNMLTITSLITIWHLKIETLTVDDWNLLMNPSSGRRLENHAFMDRLTNALLGDLQVRQGSKSEESRTKRRKLTMESRTTTLLEAQDEAEMEATMIAIEESKYNLEKPLFYPFPIPKRS</sequence>
<accession>A0A5S9XGY6</accession>